<organism evidence="2 3">
    <name type="scientific">Ophiophagus hannah</name>
    <name type="common">King cobra</name>
    <name type="synonym">Naja hannah</name>
    <dbReference type="NCBI Taxonomy" id="8665"/>
    <lineage>
        <taxon>Eukaryota</taxon>
        <taxon>Metazoa</taxon>
        <taxon>Chordata</taxon>
        <taxon>Craniata</taxon>
        <taxon>Vertebrata</taxon>
        <taxon>Euteleostomi</taxon>
        <taxon>Lepidosauria</taxon>
        <taxon>Squamata</taxon>
        <taxon>Bifurcata</taxon>
        <taxon>Unidentata</taxon>
        <taxon>Episquamata</taxon>
        <taxon>Toxicofera</taxon>
        <taxon>Serpentes</taxon>
        <taxon>Colubroidea</taxon>
        <taxon>Elapidae</taxon>
        <taxon>Elapinae</taxon>
        <taxon>Ophiophagus</taxon>
    </lineage>
</organism>
<keyword evidence="3" id="KW-1185">Reference proteome</keyword>
<dbReference type="AlphaFoldDB" id="V8NXQ6"/>
<feature type="non-terminal residue" evidence="2">
    <location>
        <position position="1"/>
    </location>
</feature>
<evidence type="ECO:0000313" key="3">
    <source>
        <dbReference type="Proteomes" id="UP000018936"/>
    </source>
</evidence>
<evidence type="ECO:0000256" key="1">
    <source>
        <dbReference type="SAM" id="MobiDB-lite"/>
    </source>
</evidence>
<accession>V8NXQ6</accession>
<reference evidence="2 3" key="1">
    <citation type="journal article" date="2013" name="Proc. Natl. Acad. Sci. U.S.A.">
        <title>The king cobra genome reveals dynamic gene evolution and adaptation in the snake venom system.</title>
        <authorList>
            <person name="Vonk F.J."/>
            <person name="Casewell N.R."/>
            <person name="Henkel C.V."/>
            <person name="Heimberg A.M."/>
            <person name="Jansen H.J."/>
            <person name="McCleary R.J."/>
            <person name="Kerkkamp H.M."/>
            <person name="Vos R.A."/>
            <person name="Guerreiro I."/>
            <person name="Calvete J.J."/>
            <person name="Wuster W."/>
            <person name="Woods A.E."/>
            <person name="Logan J.M."/>
            <person name="Harrison R.A."/>
            <person name="Castoe T.A."/>
            <person name="de Koning A.P."/>
            <person name="Pollock D.D."/>
            <person name="Yandell M."/>
            <person name="Calderon D."/>
            <person name="Renjifo C."/>
            <person name="Currier R.B."/>
            <person name="Salgado D."/>
            <person name="Pla D."/>
            <person name="Sanz L."/>
            <person name="Hyder A.S."/>
            <person name="Ribeiro J.M."/>
            <person name="Arntzen J.W."/>
            <person name="van den Thillart G.E."/>
            <person name="Boetzer M."/>
            <person name="Pirovano W."/>
            <person name="Dirks R.P."/>
            <person name="Spaink H.P."/>
            <person name="Duboule D."/>
            <person name="McGlinn E."/>
            <person name="Kini R.M."/>
            <person name="Richardson M.K."/>
        </authorList>
    </citation>
    <scope>NUCLEOTIDE SEQUENCE</scope>
    <source>
        <tissue evidence="2">Blood</tissue>
    </source>
</reference>
<gene>
    <name evidence="2" type="ORF">L345_07761</name>
</gene>
<dbReference type="Proteomes" id="UP000018936">
    <property type="component" value="Unassembled WGS sequence"/>
</dbReference>
<name>V8NXQ6_OPHHA</name>
<dbReference type="EMBL" id="AZIM01001555">
    <property type="protein sequence ID" value="ETE66453.1"/>
    <property type="molecule type" value="Genomic_DNA"/>
</dbReference>
<evidence type="ECO:0000313" key="2">
    <source>
        <dbReference type="EMBL" id="ETE66453.1"/>
    </source>
</evidence>
<comment type="caution">
    <text evidence="2">The sequence shown here is derived from an EMBL/GenBank/DDBJ whole genome shotgun (WGS) entry which is preliminary data.</text>
</comment>
<feature type="region of interest" description="Disordered" evidence="1">
    <location>
        <begin position="1"/>
        <end position="40"/>
    </location>
</feature>
<protein>
    <submittedName>
        <fullName evidence="2">Uncharacterized protein</fullName>
    </submittedName>
</protein>
<sequence>METSDLKCLPSFPLSLLEGGVDGQKEKKRQREERKEGVDG</sequence>
<proteinExistence type="predicted"/>
<feature type="compositionally biased region" description="Basic and acidic residues" evidence="1">
    <location>
        <begin position="23"/>
        <end position="40"/>
    </location>
</feature>